<evidence type="ECO:0000313" key="3">
    <source>
        <dbReference type="EMBL" id="WNM59990.1"/>
    </source>
</evidence>
<organism evidence="3 4">
    <name type="scientific">Candidatus Nitrospira allomarina</name>
    <dbReference type="NCBI Taxonomy" id="3020900"/>
    <lineage>
        <taxon>Bacteria</taxon>
        <taxon>Pseudomonadati</taxon>
        <taxon>Nitrospirota</taxon>
        <taxon>Nitrospiria</taxon>
        <taxon>Nitrospirales</taxon>
        <taxon>Nitrospiraceae</taxon>
        <taxon>Nitrospira</taxon>
    </lineage>
</organism>
<dbReference type="InterPro" id="IPR006015">
    <property type="entry name" value="Universal_stress_UspA"/>
</dbReference>
<proteinExistence type="inferred from homology"/>
<dbReference type="PANTHER" id="PTHR31964">
    <property type="entry name" value="ADENINE NUCLEOTIDE ALPHA HYDROLASES-LIKE SUPERFAMILY PROTEIN"/>
    <property type="match status" value="1"/>
</dbReference>
<evidence type="ECO:0000259" key="2">
    <source>
        <dbReference type="Pfam" id="PF00582"/>
    </source>
</evidence>
<comment type="similarity">
    <text evidence="1">Belongs to the universal stress protein A family.</text>
</comment>
<dbReference type="PRINTS" id="PR01438">
    <property type="entry name" value="UNVRSLSTRESS"/>
</dbReference>
<dbReference type="EMBL" id="CP116967">
    <property type="protein sequence ID" value="WNM59990.1"/>
    <property type="molecule type" value="Genomic_DNA"/>
</dbReference>
<dbReference type="Pfam" id="PF00582">
    <property type="entry name" value="Usp"/>
    <property type="match status" value="2"/>
</dbReference>
<gene>
    <name evidence="3" type="ORF">PP769_09600</name>
</gene>
<dbReference type="KEGG" id="nall:PP769_09600"/>
<dbReference type="Gene3D" id="3.40.50.620">
    <property type="entry name" value="HUPs"/>
    <property type="match status" value="2"/>
</dbReference>
<dbReference type="RefSeq" id="WP_312646906.1">
    <property type="nucleotide sequence ID" value="NZ_CP116967.1"/>
</dbReference>
<dbReference type="CDD" id="cd23659">
    <property type="entry name" value="USP_At3g01520-like"/>
    <property type="match status" value="1"/>
</dbReference>
<feature type="domain" description="UspA" evidence="2">
    <location>
        <begin position="2"/>
        <end position="153"/>
    </location>
</feature>
<name>A0AA96GH03_9BACT</name>
<sequence length="302" mass="32822">MKILCAVDGSEFSLWALECIGKLFRHSVKELVLLHAVDPRILRGGGGKRPKKHESGTKDISRKLEAAGQKVLTGCAHRIDLALSQATTKPFAAIKTALVKGHVADSIITYAERSLPDLVVVGSRGMNDLPGYLLGSISRTILTHCPCSVLTVKSPLDVPASVLLALDGSKPSKFAANKVKEWLSPEEVTLHLVSVVPDILTDASKKILPKSRLKTLVAPLRKHAQEYLEQYRELFLKEGFQVVGERLQGNPREKIVETVPACHAQLVVMGSKGLTGVERFTMGSVSEWVSAYAPSSVLVVRH</sequence>
<dbReference type="PANTHER" id="PTHR31964:SF113">
    <property type="entry name" value="USPA DOMAIN-CONTAINING PROTEIN"/>
    <property type="match status" value="1"/>
</dbReference>
<feature type="domain" description="UspA" evidence="2">
    <location>
        <begin position="162"/>
        <end position="301"/>
    </location>
</feature>
<dbReference type="InterPro" id="IPR006016">
    <property type="entry name" value="UspA"/>
</dbReference>
<dbReference type="AlphaFoldDB" id="A0AA96GH03"/>
<keyword evidence="4" id="KW-1185">Reference proteome</keyword>
<evidence type="ECO:0000313" key="4">
    <source>
        <dbReference type="Proteomes" id="UP001302719"/>
    </source>
</evidence>
<dbReference type="Proteomes" id="UP001302719">
    <property type="component" value="Chromosome"/>
</dbReference>
<dbReference type="InterPro" id="IPR014729">
    <property type="entry name" value="Rossmann-like_a/b/a_fold"/>
</dbReference>
<protein>
    <submittedName>
        <fullName evidence="3">Universal stress protein</fullName>
    </submittedName>
</protein>
<accession>A0AA96GH03</accession>
<dbReference type="SUPFAM" id="SSF52402">
    <property type="entry name" value="Adenine nucleotide alpha hydrolases-like"/>
    <property type="match status" value="2"/>
</dbReference>
<evidence type="ECO:0000256" key="1">
    <source>
        <dbReference type="ARBA" id="ARBA00008791"/>
    </source>
</evidence>
<reference evidence="3 4" key="1">
    <citation type="submission" date="2023-01" db="EMBL/GenBank/DDBJ databases">
        <title>Cultivation and genomic characterization of new, ubiquitous marine nitrite-oxidizing bacteria from the Nitrospirales.</title>
        <authorList>
            <person name="Mueller A.J."/>
            <person name="Daebeler A."/>
            <person name="Herbold C.W."/>
            <person name="Kirkegaard R.H."/>
            <person name="Daims H."/>
        </authorList>
    </citation>
    <scope>NUCLEOTIDE SEQUENCE [LARGE SCALE GENOMIC DNA]</scope>
    <source>
        <strain evidence="3 4">VA</strain>
    </source>
</reference>
<dbReference type="CDD" id="cd00293">
    <property type="entry name" value="USP-like"/>
    <property type="match status" value="1"/>
</dbReference>